<keyword evidence="2" id="KW-1185">Reference proteome</keyword>
<dbReference type="EMBL" id="ML209907">
    <property type="protein sequence ID" value="TFK57889.1"/>
    <property type="molecule type" value="Genomic_DNA"/>
</dbReference>
<sequence>MLNGEQAPPVHHVLQVFHAEECSDEFDRKTMILGCFPNVSSLLLADPDYASGGLAGFTPSDRLSPLLAFARLLSAWPQCPDAVRNANDLSLSHWDDEAAIVELEEAAALFYTQTFFKSFGRAPSIPHRLDPVFAQS</sequence>
<protein>
    <submittedName>
        <fullName evidence="1">Uncharacterized protein</fullName>
    </submittedName>
</protein>
<accession>A0ACD2ZX62</accession>
<proteinExistence type="predicted"/>
<dbReference type="Proteomes" id="UP000308600">
    <property type="component" value="Unassembled WGS sequence"/>
</dbReference>
<evidence type="ECO:0000313" key="1">
    <source>
        <dbReference type="EMBL" id="TFK57889.1"/>
    </source>
</evidence>
<reference evidence="1 2" key="1">
    <citation type="journal article" date="2019" name="Nat. Ecol. Evol.">
        <title>Megaphylogeny resolves global patterns of mushroom evolution.</title>
        <authorList>
            <person name="Varga T."/>
            <person name="Krizsan K."/>
            <person name="Foldi C."/>
            <person name="Dima B."/>
            <person name="Sanchez-Garcia M."/>
            <person name="Sanchez-Ramirez S."/>
            <person name="Szollosi G.J."/>
            <person name="Szarkandi J.G."/>
            <person name="Papp V."/>
            <person name="Albert L."/>
            <person name="Andreopoulos W."/>
            <person name="Angelini C."/>
            <person name="Antonin V."/>
            <person name="Barry K.W."/>
            <person name="Bougher N.L."/>
            <person name="Buchanan P."/>
            <person name="Buyck B."/>
            <person name="Bense V."/>
            <person name="Catcheside P."/>
            <person name="Chovatia M."/>
            <person name="Cooper J."/>
            <person name="Damon W."/>
            <person name="Desjardin D."/>
            <person name="Finy P."/>
            <person name="Geml J."/>
            <person name="Haridas S."/>
            <person name="Hughes K."/>
            <person name="Justo A."/>
            <person name="Karasinski D."/>
            <person name="Kautmanova I."/>
            <person name="Kiss B."/>
            <person name="Kocsube S."/>
            <person name="Kotiranta H."/>
            <person name="LaButti K.M."/>
            <person name="Lechner B.E."/>
            <person name="Liimatainen K."/>
            <person name="Lipzen A."/>
            <person name="Lukacs Z."/>
            <person name="Mihaltcheva S."/>
            <person name="Morgado L.N."/>
            <person name="Niskanen T."/>
            <person name="Noordeloos M.E."/>
            <person name="Ohm R.A."/>
            <person name="Ortiz-Santana B."/>
            <person name="Ovrebo C."/>
            <person name="Racz N."/>
            <person name="Riley R."/>
            <person name="Savchenko A."/>
            <person name="Shiryaev A."/>
            <person name="Soop K."/>
            <person name="Spirin V."/>
            <person name="Szebenyi C."/>
            <person name="Tomsovsky M."/>
            <person name="Tulloss R.E."/>
            <person name="Uehling J."/>
            <person name="Grigoriev I.V."/>
            <person name="Vagvolgyi C."/>
            <person name="Papp T."/>
            <person name="Martin F.M."/>
            <person name="Miettinen O."/>
            <person name="Hibbett D.S."/>
            <person name="Nagy L.G."/>
        </authorList>
    </citation>
    <scope>NUCLEOTIDE SEQUENCE [LARGE SCALE GENOMIC DNA]</scope>
    <source>
        <strain evidence="1 2">NL-1719</strain>
    </source>
</reference>
<organism evidence="1 2">
    <name type="scientific">Pluteus cervinus</name>
    <dbReference type="NCBI Taxonomy" id="181527"/>
    <lineage>
        <taxon>Eukaryota</taxon>
        <taxon>Fungi</taxon>
        <taxon>Dikarya</taxon>
        <taxon>Basidiomycota</taxon>
        <taxon>Agaricomycotina</taxon>
        <taxon>Agaricomycetes</taxon>
        <taxon>Agaricomycetidae</taxon>
        <taxon>Agaricales</taxon>
        <taxon>Pluteineae</taxon>
        <taxon>Pluteaceae</taxon>
        <taxon>Pluteus</taxon>
    </lineage>
</organism>
<evidence type="ECO:0000313" key="2">
    <source>
        <dbReference type="Proteomes" id="UP000308600"/>
    </source>
</evidence>
<gene>
    <name evidence="1" type="ORF">BDN72DRAFT_907349</name>
</gene>
<name>A0ACD2ZX62_9AGAR</name>